<sequence length="478" mass="54528">MTSSSAWGDIRLPVDGNPLGIFEVRPLSEASAAKTAELLQRNHELFHIFIHNAGVHNHILHHLLSIYALGATPAQLENAFQWGIASQKPMNPPNVEKVQNFSDPAKFRELMGKGKYYPEYYAYFQEEIHKKGVETSLQEYLFKGDDRAEEMFRRFWGAYLHSPIHLGYALEYDQPLIAADALALTSVHASKHGDILYMAEKVAQATPAAPGRALLDISRDIYSNKTIRNAMNYEHIDKLGQGILPNAKEDFLRLLSHYRVRPDELDIKVAELLNICTYLTCLAQRPDKQIRIDFFMMHTVTATSFAPVLMNTPLIGPTDKARLLEWLGRAVLTVYVEAGAPNPRPEELTSYVPVQPSGWDPIYRRACDYEDDGHLSKLIRAIRTTDILSRPFVRRQEFPLKREEDFLTLAHMVMDSSEKVQENMDKEVEQVNEHSLLSKILPADIQRVVARWPRCVGYDEAWYHVPVREQGSGPRARI</sequence>
<protein>
    <submittedName>
        <fullName evidence="2">Uncharacterized protein</fullName>
    </submittedName>
</protein>
<dbReference type="Pfam" id="PF14027">
    <property type="entry name" value="Questin_oxidase"/>
    <property type="match status" value="1"/>
</dbReference>
<reference evidence="2" key="2">
    <citation type="submission" date="2020-02" db="EMBL/GenBank/DDBJ databases">
        <authorList>
            <person name="Gilchrist C.L.M."/>
            <person name="Chooi Y.-H."/>
        </authorList>
    </citation>
    <scope>NUCLEOTIDE SEQUENCE</scope>
    <source>
        <strain evidence="2">MST-FP2251</strain>
    </source>
</reference>
<keyword evidence="3" id="KW-1185">Reference proteome</keyword>
<dbReference type="PANTHER" id="PTHR35870">
    <property type="entry name" value="PROTEIN, PUTATIVE (AFU_ORTHOLOGUE AFUA_5G03330)-RELATED"/>
    <property type="match status" value="1"/>
</dbReference>
<dbReference type="InterPro" id="IPR025337">
    <property type="entry name" value="Questin_oxidase-like"/>
</dbReference>
<dbReference type="GO" id="GO:0016491">
    <property type="term" value="F:oxidoreductase activity"/>
    <property type="evidence" value="ECO:0007669"/>
    <property type="project" value="UniProtKB-KW"/>
</dbReference>
<organism evidence="2 3">
    <name type="scientific">Aspergillus nanangensis</name>
    <dbReference type="NCBI Taxonomy" id="2582783"/>
    <lineage>
        <taxon>Eukaryota</taxon>
        <taxon>Fungi</taxon>
        <taxon>Dikarya</taxon>
        <taxon>Ascomycota</taxon>
        <taxon>Pezizomycotina</taxon>
        <taxon>Eurotiomycetes</taxon>
        <taxon>Eurotiomycetidae</taxon>
        <taxon>Eurotiales</taxon>
        <taxon>Aspergillaceae</taxon>
        <taxon>Aspergillus</taxon>
        <taxon>Aspergillus subgen. Circumdati</taxon>
    </lineage>
</organism>
<evidence type="ECO:0000313" key="3">
    <source>
        <dbReference type="Proteomes" id="UP001194746"/>
    </source>
</evidence>
<dbReference type="EMBL" id="VCAU01000014">
    <property type="protein sequence ID" value="KAF9892134.1"/>
    <property type="molecule type" value="Genomic_DNA"/>
</dbReference>
<comment type="caution">
    <text evidence="2">The sequence shown here is derived from an EMBL/GenBank/DDBJ whole genome shotgun (WGS) entry which is preliminary data.</text>
</comment>
<proteinExistence type="predicted"/>
<evidence type="ECO:0000256" key="1">
    <source>
        <dbReference type="ARBA" id="ARBA00023002"/>
    </source>
</evidence>
<accession>A0AAD4CSY1</accession>
<name>A0AAD4CSY1_ASPNN</name>
<dbReference type="AlphaFoldDB" id="A0AAD4CSY1"/>
<evidence type="ECO:0000313" key="2">
    <source>
        <dbReference type="EMBL" id="KAF9892134.1"/>
    </source>
</evidence>
<dbReference type="Proteomes" id="UP001194746">
    <property type="component" value="Unassembled WGS sequence"/>
</dbReference>
<keyword evidence="1" id="KW-0560">Oxidoreductase</keyword>
<dbReference type="PANTHER" id="PTHR35870:SF1">
    <property type="entry name" value="PROTEIN, PUTATIVE (AFU_ORTHOLOGUE AFUA_5G03330)-RELATED"/>
    <property type="match status" value="1"/>
</dbReference>
<reference evidence="2" key="1">
    <citation type="journal article" date="2019" name="Beilstein J. Org. Chem.">
        <title>Nanangenines: drimane sesquiterpenoids as the dominant metabolite cohort of a novel Australian fungus, Aspergillus nanangensis.</title>
        <authorList>
            <person name="Lacey H.J."/>
            <person name="Gilchrist C.L.M."/>
            <person name="Crombie A."/>
            <person name="Kalaitzis J.A."/>
            <person name="Vuong D."/>
            <person name="Rutledge P.J."/>
            <person name="Turner P."/>
            <person name="Pitt J.I."/>
            <person name="Lacey E."/>
            <person name="Chooi Y.H."/>
            <person name="Piggott A.M."/>
        </authorList>
    </citation>
    <scope>NUCLEOTIDE SEQUENCE</scope>
    <source>
        <strain evidence="2">MST-FP2251</strain>
    </source>
</reference>
<gene>
    <name evidence="2" type="ORF">FE257_002540</name>
</gene>